<feature type="coiled-coil region" evidence="9">
    <location>
        <begin position="243"/>
        <end position="386"/>
    </location>
</feature>
<name>A0A7I8KSY1_SPIIN</name>
<evidence type="ECO:0000256" key="1">
    <source>
        <dbReference type="ARBA" id="ARBA00004584"/>
    </source>
</evidence>
<dbReference type="AlphaFoldDB" id="A0A7I8KSY1"/>
<evidence type="ECO:0000256" key="3">
    <source>
        <dbReference type="ARBA" id="ARBA00022454"/>
    </source>
</evidence>
<evidence type="ECO:0000256" key="7">
    <source>
        <dbReference type="ARBA" id="ARBA00023306"/>
    </source>
</evidence>
<reference evidence="11" key="1">
    <citation type="submission" date="2020-02" db="EMBL/GenBank/DDBJ databases">
        <authorList>
            <person name="Scholz U."/>
            <person name="Mascher M."/>
            <person name="Fiebig A."/>
        </authorList>
    </citation>
    <scope>NUCLEOTIDE SEQUENCE</scope>
</reference>
<dbReference type="GO" id="GO:0031262">
    <property type="term" value="C:Ndc80 complex"/>
    <property type="evidence" value="ECO:0007669"/>
    <property type="project" value="InterPro"/>
</dbReference>
<feature type="coiled-coil region" evidence="9">
    <location>
        <begin position="145"/>
        <end position="193"/>
    </location>
</feature>
<keyword evidence="5" id="KW-0498">Mitosis</keyword>
<keyword evidence="4" id="KW-0132">Cell division</keyword>
<evidence type="ECO:0000259" key="10">
    <source>
        <dbReference type="Pfam" id="PF03800"/>
    </source>
</evidence>
<dbReference type="InterPro" id="IPR005549">
    <property type="entry name" value="Kinetochore_Nuf2_N"/>
</dbReference>
<protein>
    <recommendedName>
        <fullName evidence="10">Kinetochore protein Nuf2 N-terminal domain-containing protein</fullName>
    </recommendedName>
</protein>
<sequence length="460" mass="52364">MSNYSSPEFTPQEIAGYLAEYGIATVNPEDIDRPTADFVCSVYGSVISFLDPLGDDDNEQIDFDALECLENPEYHTDSIRIINFYRKVRDMLAFIGIEFVLRDLLRPDRARTKAILCTVINFLLYRNDKLADLQPIVDQCNDDRRIELEARISELKREISEHEMAREQEQPYVQEIEAEVRGLKQNIQERNKEQMALKTHFKRIKEKIDAINDKISQADFELLGNAQENSKLSANIVQSPVKLQRAVEEKKAKRAEVKNAERSAMLSVQSKTAALEVYTKACEKITKHLSKLQNLQEQVTAAKTVEKEVKGLKTKLSDEELSIVSLDAKIDELQGKAKQAEELIKAMEKERDLRFTEHIQKLNAVKSEIEQKLHDLEQREEKTKAVVLQGESLTLKATSVREGGKLKQQELLAKSEEIVHAFHSYSALIDPFLERARAEAEKAGPVPVIPNRVTEETTSA</sequence>
<dbReference type="Pfam" id="PF03800">
    <property type="entry name" value="Nuf2"/>
    <property type="match status" value="1"/>
</dbReference>
<keyword evidence="12" id="KW-1185">Reference proteome</keyword>
<dbReference type="Proteomes" id="UP000663760">
    <property type="component" value="Chromosome 8"/>
</dbReference>
<evidence type="ECO:0000256" key="6">
    <source>
        <dbReference type="ARBA" id="ARBA00023054"/>
    </source>
</evidence>
<gene>
    <name evidence="11" type="ORF">SI8410_08011280</name>
</gene>
<keyword evidence="7" id="KW-0131">Cell cycle</keyword>
<evidence type="ECO:0000256" key="4">
    <source>
        <dbReference type="ARBA" id="ARBA00022618"/>
    </source>
</evidence>
<comment type="similarity">
    <text evidence="2">Belongs to the NUF2 family.</text>
</comment>
<evidence type="ECO:0000256" key="5">
    <source>
        <dbReference type="ARBA" id="ARBA00022776"/>
    </source>
</evidence>
<dbReference type="PANTHER" id="PTHR48441:SF1">
    <property type="entry name" value="NT-3"/>
    <property type="match status" value="1"/>
</dbReference>
<dbReference type="Gene3D" id="1.10.418.60">
    <property type="entry name" value="Ncd80 complex, Nuf2 subunit"/>
    <property type="match status" value="1"/>
</dbReference>
<dbReference type="GO" id="GO:0051301">
    <property type="term" value="P:cell division"/>
    <property type="evidence" value="ECO:0007669"/>
    <property type="project" value="UniProtKB-KW"/>
</dbReference>
<evidence type="ECO:0000313" key="11">
    <source>
        <dbReference type="EMBL" id="CAA7400602.1"/>
    </source>
</evidence>
<evidence type="ECO:0000256" key="2">
    <source>
        <dbReference type="ARBA" id="ARBA00005498"/>
    </source>
</evidence>
<dbReference type="OrthoDB" id="8194677at2759"/>
<keyword evidence="8" id="KW-0137">Centromere</keyword>
<evidence type="ECO:0000256" key="8">
    <source>
        <dbReference type="ARBA" id="ARBA00023328"/>
    </source>
</evidence>
<evidence type="ECO:0000313" key="12">
    <source>
        <dbReference type="Proteomes" id="UP000663760"/>
    </source>
</evidence>
<dbReference type="PANTHER" id="PTHR48441">
    <property type="match status" value="1"/>
</dbReference>
<accession>A0A7I8KSY1</accession>
<comment type="subcellular location">
    <subcellularLocation>
        <location evidence="1">Chromosome</location>
        <location evidence="1">Centromere</location>
    </subcellularLocation>
</comment>
<dbReference type="InterPro" id="IPR038275">
    <property type="entry name" value="Nuf2_N_sf"/>
</dbReference>
<organism evidence="11 12">
    <name type="scientific">Spirodela intermedia</name>
    <name type="common">Intermediate duckweed</name>
    <dbReference type="NCBI Taxonomy" id="51605"/>
    <lineage>
        <taxon>Eukaryota</taxon>
        <taxon>Viridiplantae</taxon>
        <taxon>Streptophyta</taxon>
        <taxon>Embryophyta</taxon>
        <taxon>Tracheophyta</taxon>
        <taxon>Spermatophyta</taxon>
        <taxon>Magnoliopsida</taxon>
        <taxon>Liliopsida</taxon>
        <taxon>Araceae</taxon>
        <taxon>Lemnoideae</taxon>
        <taxon>Spirodela</taxon>
    </lineage>
</organism>
<keyword evidence="3" id="KW-0158">Chromosome</keyword>
<keyword evidence="6 9" id="KW-0175">Coiled coil</keyword>
<feature type="domain" description="Kinetochore protein Nuf2 N-terminal" evidence="10">
    <location>
        <begin position="3"/>
        <end position="140"/>
    </location>
</feature>
<dbReference type="EMBL" id="LR746271">
    <property type="protein sequence ID" value="CAA7400602.1"/>
    <property type="molecule type" value="Genomic_DNA"/>
</dbReference>
<evidence type="ECO:0000256" key="9">
    <source>
        <dbReference type="SAM" id="Coils"/>
    </source>
</evidence>
<proteinExistence type="inferred from homology"/>